<keyword evidence="4 8" id="KW-0732">Signal</keyword>
<evidence type="ECO:0000256" key="5">
    <source>
        <dbReference type="ARBA" id="ARBA00023180"/>
    </source>
</evidence>
<dbReference type="AlphaFoldDB" id="A0AAN9N2C7"/>
<dbReference type="GO" id="GO:0033612">
    <property type="term" value="F:receptor serine/threonine kinase binding"/>
    <property type="evidence" value="ECO:0007669"/>
    <property type="project" value="TreeGrafter"/>
</dbReference>
<keyword evidence="5" id="KW-0325">Glycoprotein</keyword>
<keyword evidence="3" id="KW-0964">Secreted</keyword>
<accession>A0AAN9N2C7</accession>
<reference evidence="9 10" key="1">
    <citation type="submission" date="2024-01" db="EMBL/GenBank/DDBJ databases">
        <title>The genomes of 5 underutilized Papilionoideae crops provide insights into root nodulation and disease resistanc.</title>
        <authorList>
            <person name="Jiang F."/>
        </authorList>
    </citation>
    <scope>NUCLEOTIDE SEQUENCE [LARGE SCALE GENOMIC DNA]</scope>
    <source>
        <strain evidence="9">LVBAO_FW01</strain>
        <tissue evidence="9">Leaves</tissue>
    </source>
</reference>
<evidence type="ECO:0000256" key="7">
    <source>
        <dbReference type="SAM" id="MobiDB-lite"/>
    </source>
</evidence>
<name>A0AAN9N2C7_CANGL</name>
<feature type="chain" id="PRO_5042968659" evidence="8">
    <location>
        <begin position="21"/>
        <end position="114"/>
    </location>
</feature>
<dbReference type="PANTHER" id="PTHR33869:SF5">
    <property type="entry name" value="CLAVATA3_ESR (CLE)-RELATED PROTEIN 4"/>
    <property type="match status" value="1"/>
</dbReference>
<evidence type="ECO:0000256" key="2">
    <source>
        <dbReference type="ARBA" id="ARBA00005416"/>
    </source>
</evidence>
<evidence type="ECO:0000313" key="10">
    <source>
        <dbReference type="Proteomes" id="UP001367508"/>
    </source>
</evidence>
<sequence length="114" mass="12955">MTRLSFCFCTLLLLLSFSLSETRLLKNHDPFSSHFPPSSLFLNIIKHYLYPQSDGRNVANNTVRQPLSKSVKVSYSIGFRNSNATTSHYYRPHRVSPGGPDAHHHFKTTTDTSN</sequence>
<dbReference type="EMBL" id="JAYMYQ010000001">
    <property type="protein sequence ID" value="KAK7362743.1"/>
    <property type="molecule type" value="Genomic_DNA"/>
</dbReference>
<evidence type="ECO:0000256" key="8">
    <source>
        <dbReference type="SAM" id="SignalP"/>
    </source>
</evidence>
<dbReference type="PANTHER" id="PTHR33869">
    <property type="entry name" value="CLAVATA3/ESR (CLE)-RELATED PROTEIN 3"/>
    <property type="match status" value="1"/>
</dbReference>
<evidence type="ECO:0000313" key="9">
    <source>
        <dbReference type="EMBL" id="KAK7362743.1"/>
    </source>
</evidence>
<proteinExistence type="inferred from homology"/>
<comment type="caution">
    <text evidence="9">The sequence shown here is derived from an EMBL/GenBank/DDBJ whole genome shotgun (WGS) entry which is preliminary data.</text>
</comment>
<feature type="signal peptide" evidence="8">
    <location>
        <begin position="1"/>
        <end position="20"/>
    </location>
</feature>
<protein>
    <submittedName>
        <fullName evidence="9">Uncharacterized protein</fullName>
    </submittedName>
</protein>
<dbReference type="Proteomes" id="UP001367508">
    <property type="component" value="Unassembled WGS sequence"/>
</dbReference>
<dbReference type="InterPro" id="IPR039616">
    <property type="entry name" value="CLE1-4"/>
</dbReference>
<keyword evidence="6" id="KW-0379">Hydroxylation</keyword>
<comment type="similarity">
    <text evidence="2">Belongs to the CLV3/ESR signal peptide family.</text>
</comment>
<organism evidence="9 10">
    <name type="scientific">Canavalia gladiata</name>
    <name type="common">Sword bean</name>
    <name type="synonym">Dolichos gladiatus</name>
    <dbReference type="NCBI Taxonomy" id="3824"/>
    <lineage>
        <taxon>Eukaryota</taxon>
        <taxon>Viridiplantae</taxon>
        <taxon>Streptophyta</taxon>
        <taxon>Embryophyta</taxon>
        <taxon>Tracheophyta</taxon>
        <taxon>Spermatophyta</taxon>
        <taxon>Magnoliopsida</taxon>
        <taxon>eudicotyledons</taxon>
        <taxon>Gunneridae</taxon>
        <taxon>Pentapetalae</taxon>
        <taxon>rosids</taxon>
        <taxon>fabids</taxon>
        <taxon>Fabales</taxon>
        <taxon>Fabaceae</taxon>
        <taxon>Papilionoideae</taxon>
        <taxon>50 kb inversion clade</taxon>
        <taxon>NPAAA clade</taxon>
        <taxon>indigoferoid/millettioid clade</taxon>
        <taxon>Phaseoleae</taxon>
        <taxon>Canavalia</taxon>
    </lineage>
</organism>
<evidence type="ECO:0000256" key="4">
    <source>
        <dbReference type="ARBA" id="ARBA00022729"/>
    </source>
</evidence>
<evidence type="ECO:0000256" key="3">
    <source>
        <dbReference type="ARBA" id="ARBA00022525"/>
    </source>
</evidence>
<feature type="region of interest" description="Disordered" evidence="7">
    <location>
        <begin position="88"/>
        <end position="114"/>
    </location>
</feature>
<comment type="subcellular location">
    <subcellularLocation>
        <location evidence="1">Secreted</location>
        <location evidence="1">Extracellular space</location>
    </subcellularLocation>
</comment>
<keyword evidence="10" id="KW-1185">Reference proteome</keyword>
<evidence type="ECO:0000256" key="1">
    <source>
        <dbReference type="ARBA" id="ARBA00004239"/>
    </source>
</evidence>
<dbReference type="GO" id="GO:0005576">
    <property type="term" value="C:extracellular region"/>
    <property type="evidence" value="ECO:0007669"/>
    <property type="project" value="UniProtKB-SubCell"/>
</dbReference>
<gene>
    <name evidence="9" type="ORF">VNO77_04864</name>
</gene>
<evidence type="ECO:0000256" key="6">
    <source>
        <dbReference type="ARBA" id="ARBA00023278"/>
    </source>
</evidence>